<dbReference type="InterPro" id="IPR007627">
    <property type="entry name" value="RNA_pol_sigma70_r2"/>
</dbReference>
<dbReference type="GO" id="GO:0016987">
    <property type="term" value="F:sigma factor activity"/>
    <property type="evidence" value="ECO:0007669"/>
    <property type="project" value="UniProtKB-KW"/>
</dbReference>
<dbReference type="CDD" id="cd06171">
    <property type="entry name" value="Sigma70_r4"/>
    <property type="match status" value="1"/>
</dbReference>
<evidence type="ECO:0000256" key="1">
    <source>
        <dbReference type="ARBA" id="ARBA00010641"/>
    </source>
</evidence>
<dbReference type="Gene3D" id="1.10.10.10">
    <property type="entry name" value="Winged helix-like DNA-binding domain superfamily/Winged helix DNA-binding domain"/>
    <property type="match status" value="1"/>
</dbReference>
<evidence type="ECO:0000313" key="8">
    <source>
        <dbReference type="Proteomes" id="UP000627292"/>
    </source>
</evidence>
<dbReference type="PANTHER" id="PTHR43133">
    <property type="entry name" value="RNA POLYMERASE ECF-TYPE SIGMA FACTO"/>
    <property type="match status" value="1"/>
</dbReference>
<dbReference type="InterPro" id="IPR013249">
    <property type="entry name" value="RNA_pol_sigma70_r4_t2"/>
</dbReference>
<keyword evidence="2" id="KW-0805">Transcription regulation</keyword>
<comment type="caution">
    <text evidence="7">The sequence shown here is derived from an EMBL/GenBank/DDBJ whole genome shotgun (WGS) entry which is preliminary data.</text>
</comment>
<feature type="domain" description="RNA polymerase sigma factor 70 region 4 type 2" evidence="6">
    <location>
        <begin position="126"/>
        <end position="177"/>
    </location>
</feature>
<dbReference type="NCBIfam" id="TIGR02937">
    <property type="entry name" value="sigma70-ECF"/>
    <property type="match status" value="1"/>
</dbReference>
<evidence type="ECO:0000259" key="6">
    <source>
        <dbReference type="Pfam" id="PF08281"/>
    </source>
</evidence>
<dbReference type="SUPFAM" id="SSF88659">
    <property type="entry name" value="Sigma3 and sigma4 domains of RNA polymerase sigma factors"/>
    <property type="match status" value="1"/>
</dbReference>
<sequence>MMNDYSTIKKLQQRIACNNDMKAYEGLYKLLFPSLFRFSYSFVKSHEAAEEIVSDAFIKLWQQAQQLSEIDNIKAWLFTLIRNLSINHVNRNSRHIYYTIDDFAFYSSITWQHPEDIFISGEAVRKINQAVNSLPPKCRLIFQLVKLEGLTYQETADVLGLSLPTVRNQVVIGMKKLLQSLPAFQLAVPLCRDEE</sequence>
<evidence type="ECO:0000256" key="4">
    <source>
        <dbReference type="ARBA" id="ARBA00023163"/>
    </source>
</evidence>
<keyword evidence="4" id="KW-0804">Transcription</keyword>
<dbReference type="InterPro" id="IPR039425">
    <property type="entry name" value="RNA_pol_sigma-70-like"/>
</dbReference>
<evidence type="ECO:0000256" key="3">
    <source>
        <dbReference type="ARBA" id="ARBA00023082"/>
    </source>
</evidence>
<dbReference type="Proteomes" id="UP000627292">
    <property type="component" value="Unassembled WGS sequence"/>
</dbReference>
<keyword evidence="7" id="KW-0240">DNA-directed RNA polymerase</keyword>
<dbReference type="NCBIfam" id="TIGR02985">
    <property type="entry name" value="Sig70_bacteroi1"/>
    <property type="match status" value="1"/>
</dbReference>
<proteinExistence type="inferred from homology"/>
<dbReference type="GO" id="GO:0006352">
    <property type="term" value="P:DNA-templated transcription initiation"/>
    <property type="evidence" value="ECO:0007669"/>
    <property type="project" value="InterPro"/>
</dbReference>
<dbReference type="SUPFAM" id="SSF88946">
    <property type="entry name" value="Sigma2 domain of RNA polymerase sigma factors"/>
    <property type="match status" value="1"/>
</dbReference>
<organism evidence="7 8">
    <name type="scientific">Filimonas zeae</name>
    <dbReference type="NCBI Taxonomy" id="1737353"/>
    <lineage>
        <taxon>Bacteria</taxon>
        <taxon>Pseudomonadati</taxon>
        <taxon>Bacteroidota</taxon>
        <taxon>Chitinophagia</taxon>
        <taxon>Chitinophagales</taxon>
        <taxon>Chitinophagaceae</taxon>
        <taxon>Filimonas</taxon>
    </lineage>
</organism>
<dbReference type="Pfam" id="PF08281">
    <property type="entry name" value="Sigma70_r4_2"/>
    <property type="match status" value="1"/>
</dbReference>
<accession>A0A917J2U9</accession>
<dbReference type="GO" id="GO:0000428">
    <property type="term" value="C:DNA-directed RNA polymerase complex"/>
    <property type="evidence" value="ECO:0007669"/>
    <property type="project" value="UniProtKB-KW"/>
</dbReference>
<dbReference type="InterPro" id="IPR036388">
    <property type="entry name" value="WH-like_DNA-bd_sf"/>
</dbReference>
<comment type="similarity">
    <text evidence="1">Belongs to the sigma-70 factor family. ECF subfamily.</text>
</comment>
<dbReference type="InterPro" id="IPR014284">
    <property type="entry name" value="RNA_pol_sigma-70_dom"/>
</dbReference>
<dbReference type="EMBL" id="BMIB01000003">
    <property type="protein sequence ID" value="GGH72638.1"/>
    <property type="molecule type" value="Genomic_DNA"/>
</dbReference>
<dbReference type="PANTHER" id="PTHR43133:SF46">
    <property type="entry name" value="RNA POLYMERASE SIGMA-70 FACTOR ECF SUBFAMILY"/>
    <property type="match status" value="1"/>
</dbReference>
<keyword evidence="8" id="KW-1185">Reference proteome</keyword>
<protein>
    <submittedName>
        <fullName evidence="7">DNA-directed RNA polymerase sigma-70 factor</fullName>
    </submittedName>
</protein>
<evidence type="ECO:0000256" key="2">
    <source>
        <dbReference type="ARBA" id="ARBA00023015"/>
    </source>
</evidence>
<dbReference type="GO" id="GO:0003677">
    <property type="term" value="F:DNA binding"/>
    <property type="evidence" value="ECO:0007669"/>
    <property type="project" value="InterPro"/>
</dbReference>
<dbReference type="AlphaFoldDB" id="A0A917J2U9"/>
<dbReference type="InterPro" id="IPR014327">
    <property type="entry name" value="RNA_pol_sigma70_bacteroid"/>
</dbReference>
<gene>
    <name evidence="7" type="ORF">GCM10011379_33300</name>
</gene>
<dbReference type="Gene3D" id="1.10.1740.10">
    <property type="match status" value="1"/>
</dbReference>
<reference evidence="7" key="2">
    <citation type="submission" date="2020-09" db="EMBL/GenBank/DDBJ databases">
        <authorList>
            <person name="Sun Q."/>
            <person name="Zhou Y."/>
        </authorList>
    </citation>
    <scope>NUCLEOTIDE SEQUENCE</scope>
    <source>
        <strain evidence="7">CGMCC 1.15290</strain>
    </source>
</reference>
<evidence type="ECO:0000259" key="5">
    <source>
        <dbReference type="Pfam" id="PF04542"/>
    </source>
</evidence>
<dbReference type="RefSeq" id="WP_188954267.1">
    <property type="nucleotide sequence ID" value="NZ_BMIB01000003.1"/>
</dbReference>
<keyword evidence="3" id="KW-0731">Sigma factor</keyword>
<dbReference type="Pfam" id="PF04542">
    <property type="entry name" value="Sigma70_r2"/>
    <property type="match status" value="1"/>
</dbReference>
<feature type="domain" description="RNA polymerase sigma-70 region 2" evidence="5">
    <location>
        <begin position="27"/>
        <end position="94"/>
    </location>
</feature>
<reference evidence="7" key="1">
    <citation type="journal article" date="2014" name="Int. J. Syst. Evol. Microbiol.">
        <title>Complete genome sequence of Corynebacterium casei LMG S-19264T (=DSM 44701T), isolated from a smear-ripened cheese.</title>
        <authorList>
            <consortium name="US DOE Joint Genome Institute (JGI-PGF)"/>
            <person name="Walter F."/>
            <person name="Albersmeier A."/>
            <person name="Kalinowski J."/>
            <person name="Ruckert C."/>
        </authorList>
    </citation>
    <scope>NUCLEOTIDE SEQUENCE</scope>
    <source>
        <strain evidence="7">CGMCC 1.15290</strain>
    </source>
</reference>
<evidence type="ECO:0000313" key="7">
    <source>
        <dbReference type="EMBL" id="GGH72638.1"/>
    </source>
</evidence>
<dbReference type="InterPro" id="IPR013324">
    <property type="entry name" value="RNA_pol_sigma_r3/r4-like"/>
</dbReference>
<name>A0A917J2U9_9BACT</name>
<dbReference type="InterPro" id="IPR013325">
    <property type="entry name" value="RNA_pol_sigma_r2"/>
</dbReference>